<dbReference type="InterPro" id="IPR014939">
    <property type="entry name" value="CDT1_Gemini-bd-like"/>
</dbReference>
<dbReference type="Pfam" id="PF16679">
    <property type="entry name" value="CDT1_C"/>
    <property type="match status" value="1"/>
</dbReference>
<dbReference type="GO" id="GO:0000278">
    <property type="term" value="P:mitotic cell cycle"/>
    <property type="evidence" value="ECO:0007669"/>
    <property type="project" value="TreeGrafter"/>
</dbReference>
<feature type="compositionally biased region" description="Polar residues" evidence="3">
    <location>
        <begin position="238"/>
        <end position="250"/>
    </location>
</feature>
<evidence type="ECO:0000259" key="4">
    <source>
        <dbReference type="SMART" id="SM01075"/>
    </source>
</evidence>
<evidence type="ECO:0000256" key="2">
    <source>
        <dbReference type="ARBA" id="ARBA00023306"/>
    </source>
</evidence>
<comment type="caution">
    <text evidence="5">The sequence shown here is derived from an EMBL/GenBank/DDBJ whole genome shotgun (WGS) entry which is preliminary data.</text>
</comment>
<sequence length="528" mass="59358">MDQKLCGEGGHSSLDLKCKKVLHGADKSIACQTPEKTTEPLHIIPKDGATQLPDNYRAIADLFDRMSCSLRLLNLRKKSPTFQNICTQVEVLAKRKFSYMHLAQMKHILPEALHVDKILIHNKKTLCMELDMTITLLFDVVEGHSGDSAYRALQQVFISRLIEFFHMHPKASDIPEAILPAPFGRRNQSSIPADFSVDSLQDFQEPSQIDLFSEKSHTYPSFCRHISQKGVDQTEGVQYSESPIHSSSARSDYLDNQDVKSGDQKGYTITNPESVQEKELSSISTYFKCNIINTPDRLIYSQCSDSISELPDTKLASSADSLMTKTPAQSAPGRLILHSDVKPNTITSQKSTSYCKPAKRVLDFLHLEGDKGSLDFSMDNLEFYRAADSNIPQAPRGCHLDDNATDSVLLPQEVEKSHGYSDEDRDKIQTGPSTCLQMSSCLLDLVPVIHSIFKSVNCSPITKEELLHKIIMNSLDFFERREIEEKIELLEKVVPDWICRKLVPSGDIMYCIKKVPDLDSVLSRLSRT</sequence>
<keyword evidence="6" id="KW-1185">Reference proteome</keyword>
<gene>
    <name evidence="5" type="ORF">O6P43_005403</name>
</gene>
<dbReference type="CDD" id="cd08674">
    <property type="entry name" value="Cdt1_m"/>
    <property type="match status" value="1"/>
</dbReference>
<dbReference type="EMBL" id="JARAOO010000003">
    <property type="protein sequence ID" value="KAJ7975482.1"/>
    <property type="molecule type" value="Genomic_DNA"/>
</dbReference>
<dbReference type="InterPro" id="IPR032054">
    <property type="entry name" value="Cdt1_C"/>
</dbReference>
<evidence type="ECO:0000256" key="3">
    <source>
        <dbReference type="SAM" id="MobiDB-lite"/>
    </source>
</evidence>
<dbReference type="InterPro" id="IPR045173">
    <property type="entry name" value="Cdt1"/>
</dbReference>
<feature type="domain" description="CDT1 Geminin-binding" evidence="4">
    <location>
        <begin position="52"/>
        <end position="181"/>
    </location>
</feature>
<dbReference type="InterPro" id="IPR038090">
    <property type="entry name" value="Cdt1_C_WH_dom_sf"/>
</dbReference>
<dbReference type="GO" id="GO:0003677">
    <property type="term" value="F:DNA binding"/>
    <property type="evidence" value="ECO:0007669"/>
    <property type="project" value="InterPro"/>
</dbReference>
<dbReference type="PANTHER" id="PTHR28637:SF13">
    <property type="entry name" value="EXPRESSED PROTEIN"/>
    <property type="match status" value="1"/>
</dbReference>
<dbReference type="SUPFAM" id="SSF46785">
    <property type="entry name" value="Winged helix' DNA-binding domain"/>
    <property type="match status" value="1"/>
</dbReference>
<feature type="region of interest" description="Disordered" evidence="3">
    <location>
        <begin position="238"/>
        <end position="269"/>
    </location>
</feature>
<dbReference type="Gene3D" id="1.10.10.1420">
    <property type="entry name" value="DNA replication factor Cdt1, C-terminal WH domain"/>
    <property type="match status" value="1"/>
</dbReference>
<accession>A0AAD7Q630</accession>
<dbReference type="Proteomes" id="UP001163823">
    <property type="component" value="Chromosome 3"/>
</dbReference>
<keyword evidence="2" id="KW-0131">Cell cycle</keyword>
<evidence type="ECO:0000256" key="1">
    <source>
        <dbReference type="ARBA" id="ARBA00008356"/>
    </source>
</evidence>
<dbReference type="GO" id="GO:0005634">
    <property type="term" value="C:nucleus"/>
    <property type="evidence" value="ECO:0007669"/>
    <property type="project" value="TreeGrafter"/>
</dbReference>
<dbReference type="GO" id="GO:0030174">
    <property type="term" value="P:regulation of DNA-templated DNA replication initiation"/>
    <property type="evidence" value="ECO:0007669"/>
    <property type="project" value="InterPro"/>
</dbReference>
<dbReference type="GO" id="GO:0070182">
    <property type="term" value="F:DNA polymerase binding"/>
    <property type="evidence" value="ECO:0007669"/>
    <property type="project" value="TreeGrafter"/>
</dbReference>
<evidence type="ECO:0000313" key="5">
    <source>
        <dbReference type="EMBL" id="KAJ7975482.1"/>
    </source>
</evidence>
<dbReference type="SMART" id="SM01075">
    <property type="entry name" value="CDT1"/>
    <property type="match status" value="1"/>
</dbReference>
<name>A0AAD7Q630_QUISA</name>
<dbReference type="GO" id="GO:0071163">
    <property type="term" value="P:DNA replication preinitiation complex assembly"/>
    <property type="evidence" value="ECO:0007669"/>
    <property type="project" value="InterPro"/>
</dbReference>
<dbReference type="GO" id="GO:0000076">
    <property type="term" value="P:DNA replication checkpoint signaling"/>
    <property type="evidence" value="ECO:0007669"/>
    <property type="project" value="TreeGrafter"/>
</dbReference>
<dbReference type="PANTHER" id="PTHR28637">
    <property type="entry name" value="DNA REPLICATION FACTOR CDT1"/>
    <property type="match status" value="1"/>
</dbReference>
<dbReference type="AlphaFoldDB" id="A0AAD7Q630"/>
<dbReference type="Pfam" id="PF08839">
    <property type="entry name" value="CDT1"/>
    <property type="match status" value="1"/>
</dbReference>
<evidence type="ECO:0000313" key="6">
    <source>
        <dbReference type="Proteomes" id="UP001163823"/>
    </source>
</evidence>
<comment type="similarity">
    <text evidence="1">Belongs to the Cdt1 family.</text>
</comment>
<dbReference type="InterPro" id="IPR036390">
    <property type="entry name" value="WH_DNA-bd_sf"/>
</dbReference>
<protein>
    <submittedName>
        <fullName evidence="5">CDT1-like protein a, chloroplastic</fullName>
    </submittedName>
</protein>
<reference evidence="5" key="1">
    <citation type="journal article" date="2023" name="Science">
        <title>Elucidation of the pathway for biosynthesis of saponin adjuvants from the soapbark tree.</title>
        <authorList>
            <person name="Reed J."/>
            <person name="Orme A."/>
            <person name="El-Demerdash A."/>
            <person name="Owen C."/>
            <person name="Martin L.B.B."/>
            <person name="Misra R.C."/>
            <person name="Kikuchi S."/>
            <person name="Rejzek M."/>
            <person name="Martin A.C."/>
            <person name="Harkess A."/>
            <person name="Leebens-Mack J."/>
            <person name="Louveau T."/>
            <person name="Stephenson M.J."/>
            <person name="Osbourn A."/>
        </authorList>
    </citation>
    <scope>NUCLEOTIDE SEQUENCE</scope>
    <source>
        <strain evidence="5">S10</strain>
    </source>
</reference>
<organism evidence="5 6">
    <name type="scientific">Quillaja saponaria</name>
    <name type="common">Soap bark tree</name>
    <dbReference type="NCBI Taxonomy" id="32244"/>
    <lineage>
        <taxon>Eukaryota</taxon>
        <taxon>Viridiplantae</taxon>
        <taxon>Streptophyta</taxon>
        <taxon>Embryophyta</taxon>
        <taxon>Tracheophyta</taxon>
        <taxon>Spermatophyta</taxon>
        <taxon>Magnoliopsida</taxon>
        <taxon>eudicotyledons</taxon>
        <taxon>Gunneridae</taxon>
        <taxon>Pentapetalae</taxon>
        <taxon>rosids</taxon>
        <taxon>fabids</taxon>
        <taxon>Fabales</taxon>
        <taxon>Quillajaceae</taxon>
        <taxon>Quillaja</taxon>
    </lineage>
</organism>
<proteinExistence type="inferred from homology"/>